<dbReference type="GO" id="GO:0046654">
    <property type="term" value="P:tetrahydrofolate biosynthetic process"/>
    <property type="evidence" value="ECO:0007669"/>
    <property type="project" value="UniProtKB-UniPathway"/>
</dbReference>
<dbReference type="SUPFAM" id="SSF51717">
    <property type="entry name" value="Dihydropteroate synthetase-like"/>
    <property type="match status" value="1"/>
</dbReference>
<evidence type="ECO:0000313" key="15">
    <source>
        <dbReference type="Proteomes" id="UP000677918"/>
    </source>
</evidence>
<dbReference type="GO" id="GO:0005829">
    <property type="term" value="C:cytosol"/>
    <property type="evidence" value="ECO:0007669"/>
    <property type="project" value="TreeGrafter"/>
</dbReference>
<comment type="similarity">
    <text evidence="4">Belongs to the DHPS family.</text>
</comment>
<evidence type="ECO:0000256" key="2">
    <source>
        <dbReference type="ARBA" id="ARBA00001946"/>
    </source>
</evidence>
<organism evidence="14 15">
    <name type="scientific">Xylanibacillus composti</name>
    <dbReference type="NCBI Taxonomy" id="1572762"/>
    <lineage>
        <taxon>Bacteria</taxon>
        <taxon>Bacillati</taxon>
        <taxon>Bacillota</taxon>
        <taxon>Bacilli</taxon>
        <taxon>Bacillales</taxon>
        <taxon>Paenibacillaceae</taxon>
        <taxon>Xylanibacillus</taxon>
    </lineage>
</organism>
<proteinExistence type="inferred from homology"/>
<keyword evidence="7" id="KW-0808">Transferase</keyword>
<dbReference type="EMBL" id="BOVK01000002">
    <property type="protein sequence ID" value="GIQ67319.1"/>
    <property type="molecule type" value="Genomic_DNA"/>
</dbReference>
<dbReference type="GO" id="GO:0046872">
    <property type="term" value="F:metal ion binding"/>
    <property type="evidence" value="ECO:0007669"/>
    <property type="project" value="UniProtKB-KW"/>
</dbReference>
<dbReference type="EC" id="2.5.1.15" evidence="5"/>
<keyword evidence="10" id="KW-0289">Folate biosynthesis</keyword>
<dbReference type="InterPro" id="IPR006390">
    <property type="entry name" value="DHP_synth_dom"/>
</dbReference>
<evidence type="ECO:0000313" key="14">
    <source>
        <dbReference type="EMBL" id="GIQ67319.1"/>
    </source>
</evidence>
<dbReference type="FunFam" id="3.20.20.20:FF:000006">
    <property type="entry name" value="Dihydropteroate synthase"/>
    <property type="match status" value="1"/>
</dbReference>
<dbReference type="Gene3D" id="3.20.20.20">
    <property type="entry name" value="Dihydropteroate synthase-like"/>
    <property type="match status" value="1"/>
</dbReference>
<evidence type="ECO:0000259" key="13">
    <source>
        <dbReference type="PROSITE" id="PS50972"/>
    </source>
</evidence>
<comment type="cofactor">
    <cofactor evidence="2">
        <name>Mg(2+)</name>
        <dbReference type="ChEBI" id="CHEBI:18420"/>
    </cofactor>
</comment>
<evidence type="ECO:0000256" key="8">
    <source>
        <dbReference type="ARBA" id="ARBA00022723"/>
    </source>
</evidence>
<evidence type="ECO:0000256" key="11">
    <source>
        <dbReference type="ARBA" id="ARBA00030193"/>
    </source>
</evidence>
<gene>
    <name evidence="14" type="primary">sul</name>
    <name evidence="14" type="ORF">XYCOK13_01430</name>
</gene>
<keyword evidence="15" id="KW-1185">Reference proteome</keyword>
<comment type="function">
    <text evidence="12">Catalyzes the condensation of para-aminobenzoate (pABA) with 6-hydroxymethyl-7,8-dihydropterin diphosphate (DHPt-PP) to form 7,8-dihydropteroate (H2Pte), the immediate precursor of folate derivatives.</text>
</comment>
<evidence type="ECO:0000256" key="10">
    <source>
        <dbReference type="ARBA" id="ARBA00022909"/>
    </source>
</evidence>
<sequence>MGILNVTPDSFSDGGRYNTLESAVRRAHDMVAEGADWIDVGGESTRPGATAVGLKEELNRVIPVIRALAASKLPVPISVDTYKAEVARQALEAGAHVLNDVWGGLRDPELLRVAAAYDCPIILTHNRERAVYANFVEDVCADLQRMADAAMEAGADPSRIWLDPGIGFAKSTEQNLLLMNHLSRITAMGYPVLLASSRKSMIWRTLDLPVDQIEAGTAATLVYGIMQGCAAVRVHEVGEMSKAVRMADAMLAAARHEDGHRERKR</sequence>
<keyword evidence="8" id="KW-0479">Metal-binding</keyword>
<evidence type="ECO:0000256" key="4">
    <source>
        <dbReference type="ARBA" id="ARBA00009503"/>
    </source>
</evidence>
<comment type="caution">
    <text evidence="14">The sequence shown here is derived from an EMBL/GenBank/DDBJ whole genome shotgun (WGS) entry which is preliminary data.</text>
</comment>
<dbReference type="NCBIfam" id="TIGR01496">
    <property type="entry name" value="DHPS"/>
    <property type="match status" value="1"/>
</dbReference>
<dbReference type="GO" id="GO:0004156">
    <property type="term" value="F:dihydropteroate synthase activity"/>
    <property type="evidence" value="ECO:0007669"/>
    <property type="project" value="UniProtKB-EC"/>
</dbReference>
<protein>
    <recommendedName>
        <fullName evidence="6">Dihydropteroate synthase</fullName>
        <ecNumber evidence="5">2.5.1.15</ecNumber>
    </recommendedName>
    <alternativeName>
        <fullName evidence="11">Dihydropteroate pyrophosphorylase</fullName>
    </alternativeName>
</protein>
<evidence type="ECO:0000256" key="6">
    <source>
        <dbReference type="ARBA" id="ARBA00016919"/>
    </source>
</evidence>
<dbReference type="AlphaFoldDB" id="A0A8J4GY84"/>
<dbReference type="InterPro" id="IPR045031">
    <property type="entry name" value="DHP_synth-like"/>
</dbReference>
<dbReference type="InterPro" id="IPR011005">
    <property type="entry name" value="Dihydropteroate_synth-like_sf"/>
</dbReference>
<evidence type="ECO:0000256" key="7">
    <source>
        <dbReference type="ARBA" id="ARBA00022679"/>
    </source>
</evidence>
<dbReference type="InterPro" id="IPR000489">
    <property type="entry name" value="Pterin-binding_dom"/>
</dbReference>
<evidence type="ECO:0000256" key="1">
    <source>
        <dbReference type="ARBA" id="ARBA00000012"/>
    </source>
</evidence>
<dbReference type="Proteomes" id="UP000677918">
    <property type="component" value="Unassembled WGS sequence"/>
</dbReference>
<evidence type="ECO:0000256" key="5">
    <source>
        <dbReference type="ARBA" id="ARBA00012458"/>
    </source>
</evidence>
<dbReference type="UniPathway" id="UPA00077">
    <property type="reaction ID" value="UER00156"/>
</dbReference>
<dbReference type="PROSITE" id="PS50972">
    <property type="entry name" value="PTERIN_BINDING"/>
    <property type="match status" value="1"/>
</dbReference>
<accession>A0A8J4GY84</accession>
<evidence type="ECO:0000256" key="12">
    <source>
        <dbReference type="ARBA" id="ARBA00053449"/>
    </source>
</evidence>
<name>A0A8J4GY84_9BACL</name>
<comment type="pathway">
    <text evidence="3">Cofactor biosynthesis; tetrahydrofolate biosynthesis; 7,8-dihydrofolate from 2-amino-4-hydroxy-6-hydroxymethyl-7,8-dihydropteridine diphosphate and 4-aminobenzoate: step 1/2.</text>
</comment>
<feature type="domain" description="Pterin-binding" evidence="13">
    <location>
        <begin position="1"/>
        <end position="245"/>
    </location>
</feature>
<dbReference type="PANTHER" id="PTHR20941">
    <property type="entry name" value="FOLATE SYNTHESIS PROTEINS"/>
    <property type="match status" value="1"/>
</dbReference>
<comment type="catalytic activity">
    <reaction evidence="1">
        <text>(7,8-dihydropterin-6-yl)methyl diphosphate + 4-aminobenzoate = 7,8-dihydropteroate + diphosphate</text>
        <dbReference type="Rhea" id="RHEA:19949"/>
        <dbReference type="ChEBI" id="CHEBI:17836"/>
        <dbReference type="ChEBI" id="CHEBI:17839"/>
        <dbReference type="ChEBI" id="CHEBI:33019"/>
        <dbReference type="ChEBI" id="CHEBI:72950"/>
        <dbReference type="EC" id="2.5.1.15"/>
    </reaction>
</comment>
<dbReference type="RefSeq" id="WP_244864917.1">
    <property type="nucleotide sequence ID" value="NZ_BOVK01000002.1"/>
</dbReference>
<evidence type="ECO:0000256" key="9">
    <source>
        <dbReference type="ARBA" id="ARBA00022842"/>
    </source>
</evidence>
<reference evidence="14" key="1">
    <citation type="submission" date="2021-04" db="EMBL/GenBank/DDBJ databases">
        <title>Draft genome sequence of Xylanibacillus composti strain K13.</title>
        <authorList>
            <person name="Uke A."/>
            <person name="Chhe C."/>
            <person name="Baramee S."/>
            <person name="Kosugi A."/>
        </authorList>
    </citation>
    <scope>NUCLEOTIDE SEQUENCE</scope>
    <source>
        <strain evidence="14">K13</strain>
    </source>
</reference>
<dbReference type="Pfam" id="PF00809">
    <property type="entry name" value="Pterin_bind"/>
    <property type="match status" value="1"/>
</dbReference>
<dbReference type="PANTHER" id="PTHR20941:SF1">
    <property type="entry name" value="FOLIC ACID SYNTHESIS PROTEIN FOL1"/>
    <property type="match status" value="1"/>
</dbReference>
<dbReference type="GO" id="GO:0046656">
    <property type="term" value="P:folic acid biosynthetic process"/>
    <property type="evidence" value="ECO:0007669"/>
    <property type="project" value="UniProtKB-KW"/>
</dbReference>
<keyword evidence="9" id="KW-0460">Magnesium</keyword>
<dbReference type="CDD" id="cd00739">
    <property type="entry name" value="DHPS"/>
    <property type="match status" value="1"/>
</dbReference>
<evidence type="ECO:0000256" key="3">
    <source>
        <dbReference type="ARBA" id="ARBA00004763"/>
    </source>
</evidence>